<keyword evidence="7" id="KW-0865">Zymogen</keyword>
<evidence type="ECO:0000256" key="6">
    <source>
        <dbReference type="ARBA" id="ARBA00023049"/>
    </source>
</evidence>
<feature type="signal peptide" evidence="10">
    <location>
        <begin position="1"/>
        <end position="20"/>
    </location>
</feature>
<evidence type="ECO:0000256" key="2">
    <source>
        <dbReference type="ARBA" id="ARBA00022670"/>
    </source>
</evidence>
<keyword evidence="5 9" id="KW-0862">Zinc</keyword>
<keyword evidence="8" id="KW-1015">Disulfide bond</keyword>
<feature type="chain" id="PRO_5044970086" description="Metalloendopeptidase" evidence="10">
    <location>
        <begin position="21"/>
        <end position="383"/>
    </location>
</feature>
<dbReference type="EC" id="3.4.24.-" evidence="10"/>
<organism evidence="14 15">
    <name type="scientific">Orchesella dallaii</name>
    <dbReference type="NCBI Taxonomy" id="48710"/>
    <lineage>
        <taxon>Eukaryota</taxon>
        <taxon>Metazoa</taxon>
        <taxon>Ecdysozoa</taxon>
        <taxon>Arthropoda</taxon>
        <taxon>Hexapoda</taxon>
        <taxon>Collembola</taxon>
        <taxon>Entomobryomorpha</taxon>
        <taxon>Entomobryoidea</taxon>
        <taxon>Orchesellidae</taxon>
        <taxon>Orchesellinae</taxon>
        <taxon>Orchesella</taxon>
    </lineage>
</organism>
<feature type="binding site" evidence="9">
    <location>
        <position position="183"/>
    </location>
    <ligand>
        <name>Zn(2+)</name>
        <dbReference type="ChEBI" id="CHEBI:29105"/>
        <note>catalytic</note>
    </ligand>
</feature>
<evidence type="ECO:0000256" key="9">
    <source>
        <dbReference type="PROSITE-ProRule" id="PRU01211"/>
    </source>
</evidence>
<feature type="disulfide bond" evidence="8">
    <location>
        <begin position="349"/>
        <end position="383"/>
    </location>
</feature>
<dbReference type="Pfam" id="PF01549">
    <property type="entry name" value="ShK"/>
    <property type="match status" value="2"/>
</dbReference>
<feature type="binding site" evidence="9">
    <location>
        <position position="187"/>
    </location>
    <ligand>
        <name>Zn(2+)</name>
        <dbReference type="ChEBI" id="CHEBI:29105"/>
        <note>catalytic</note>
    </ligand>
</feature>
<dbReference type="InterPro" id="IPR024079">
    <property type="entry name" value="MetalloPept_cat_dom_sf"/>
</dbReference>
<keyword evidence="2 9" id="KW-0645">Protease</keyword>
<dbReference type="InterPro" id="IPR001506">
    <property type="entry name" value="Peptidase_M12A"/>
</dbReference>
<proteinExistence type="predicted"/>
<comment type="cofactor">
    <cofactor evidence="9 10">
        <name>Zn(2+)</name>
        <dbReference type="ChEBI" id="CHEBI:29105"/>
    </cofactor>
    <text evidence="9 10">Binds 1 zinc ion per subunit.</text>
</comment>
<accession>A0ABP1QAX9</accession>
<evidence type="ECO:0000256" key="8">
    <source>
        <dbReference type="PROSITE-ProRule" id="PRU01005"/>
    </source>
</evidence>
<evidence type="ECO:0000256" key="1">
    <source>
        <dbReference type="ARBA" id="ARBA00002657"/>
    </source>
</evidence>
<dbReference type="Proteomes" id="UP001642540">
    <property type="component" value="Unassembled WGS sequence"/>
</dbReference>
<feature type="active site" evidence="9">
    <location>
        <position position="184"/>
    </location>
</feature>
<dbReference type="InterPro" id="IPR006026">
    <property type="entry name" value="Peptidase_Metallo"/>
</dbReference>
<evidence type="ECO:0000313" key="14">
    <source>
        <dbReference type="EMBL" id="CAL8095466.1"/>
    </source>
</evidence>
<comment type="function">
    <text evidence="1">Metalloprotease.</text>
</comment>
<sequence length="383" mass="42875">MKYSIVCAQILSLISVRVDGTSDPKDCPSCQQDEPHEVPGEPLTPLDFINAEKIQTHSASENPTSDPMEQVDLFEGDIVMVNGDSKTSGGRNAVINATQIWPKGIVPYIISSQFDENGRSTIARAIMEYHQQTCISFKPRSNELDYIMFRTGGGGCSSPVGRVGGEQFVSLGKGCVYTGIIMHELLHAVGFWHEQSRWDRDDHVQIHYENIIPGMESNFRKIPLTEVQNLSSPYDTSSIMHYGSYSFSKNYPVGRTIVPKIPNENMGQRRNFTEIDIYKINKLYKCYQKPGNESSSASVSTTTPLPDTGKCTDNHKDCQRWASSGECQKNPNWMMVNCKYSCNQCRVSCTNNNKYCDAWANSGECSKNPEYMKVHCAKACKTC</sequence>
<dbReference type="Gene3D" id="3.40.390.10">
    <property type="entry name" value="Collagenase (Catalytic Domain)"/>
    <property type="match status" value="1"/>
</dbReference>
<feature type="domain" description="ShKT" evidence="12">
    <location>
        <begin position="311"/>
        <end position="345"/>
    </location>
</feature>
<comment type="caution">
    <text evidence="14">The sequence shown here is derived from an EMBL/GenBank/DDBJ whole genome shotgun (WGS) entry which is preliminary data.</text>
</comment>
<dbReference type="PRINTS" id="PR00480">
    <property type="entry name" value="ASTACIN"/>
</dbReference>
<gene>
    <name evidence="14" type="ORF">ODALV1_LOCUS9095</name>
</gene>
<feature type="region of interest" description="Disordered" evidence="11">
    <location>
        <begin position="21"/>
        <end position="44"/>
    </location>
</feature>
<keyword evidence="3 9" id="KW-0479">Metal-binding</keyword>
<keyword evidence="4 9" id="KW-0378">Hydrolase</keyword>
<feature type="binding site" evidence="9">
    <location>
        <position position="193"/>
    </location>
    <ligand>
        <name>Zn(2+)</name>
        <dbReference type="ChEBI" id="CHEBI:29105"/>
        <note>catalytic</note>
    </ligand>
</feature>
<name>A0ABP1QAX9_9HEXA</name>
<dbReference type="CDD" id="cd04280">
    <property type="entry name" value="ZnMc_astacin_like"/>
    <property type="match status" value="1"/>
</dbReference>
<dbReference type="EMBL" id="CAXLJM020000027">
    <property type="protein sequence ID" value="CAL8095466.1"/>
    <property type="molecule type" value="Genomic_DNA"/>
</dbReference>
<feature type="disulfide bond" evidence="8">
    <location>
        <begin position="311"/>
        <end position="345"/>
    </location>
</feature>
<dbReference type="InterPro" id="IPR003582">
    <property type="entry name" value="ShKT_dom"/>
</dbReference>
<evidence type="ECO:0000313" key="15">
    <source>
        <dbReference type="Proteomes" id="UP001642540"/>
    </source>
</evidence>
<evidence type="ECO:0000256" key="10">
    <source>
        <dbReference type="RuleBase" id="RU361183"/>
    </source>
</evidence>
<comment type="caution">
    <text evidence="8">Lacks conserved residue(s) required for the propagation of feature annotation.</text>
</comment>
<evidence type="ECO:0000256" key="7">
    <source>
        <dbReference type="ARBA" id="ARBA00023145"/>
    </source>
</evidence>
<dbReference type="SMART" id="SM00254">
    <property type="entry name" value="ShKT"/>
    <property type="match status" value="2"/>
</dbReference>
<reference evidence="14 15" key="1">
    <citation type="submission" date="2024-08" db="EMBL/GenBank/DDBJ databases">
        <authorList>
            <person name="Cucini C."/>
            <person name="Frati F."/>
        </authorList>
    </citation>
    <scope>NUCLEOTIDE SEQUENCE [LARGE SCALE GENOMIC DNA]</scope>
</reference>
<dbReference type="PANTHER" id="PTHR10127:SF780">
    <property type="entry name" value="METALLOENDOPEPTIDASE"/>
    <property type="match status" value="1"/>
</dbReference>
<keyword evidence="10" id="KW-0732">Signal</keyword>
<keyword evidence="15" id="KW-1185">Reference proteome</keyword>
<evidence type="ECO:0000259" key="13">
    <source>
        <dbReference type="PROSITE" id="PS51864"/>
    </source>
</evidence>
<dbReference type="SUPFAM" id="SSF55486">
    <property type="entry name" value="Metalloproteases ('zincins'), catalytic domain"/>
    <property type="match status" value="1"/>
</dbReference>
<dbReference type="Pfam" id="PF01400">
    <property type="entry name" value="Astacin"/>
    <property type="match status" value="1"/>
</dbReference>
<keyword evidence="6 9" id="KW-0482">Metalloprotease</keyword>
<evidence type="ECO:0000256" key="3">
    <source>
        <dbReference type="ARBA" id="ARBA00022723"/>
    </source>
</evidence>
<evidence type="ECO:0000256" key="11">
    <source>
        <dbReference type="SAM" id="MobiDB-lite"/>
    </source>
</evidence>
<dbReference type="InterPro" id="IPR034035">
    <property type="entry name" value="Astacin-like_dom"/>
</dbReference>
<evidence type="ECO:0000256" key="5">
    <source>
        <dbReference type="ARBA" id="ARBA00022833"/>
    </source>
</evidence>
<dbReference type="PROSITE" id="PS51670">
    <property type="entry name" value="SHKT"/>
    <property type="match status" value="2"/>
</dbReference>
<feature type="domain" description="ShKT" evidence="12">
    <location>
        <begin position="349"/>
        <end position="383"/>
    </location>
</feature>
<dbReference type="PANTHER" id="PTHR10127">
    <property type="entry name" value="DISCOIDIN, CUB, EGF, LAMININ , AND ZINC METALLOPROTEASE DOMAIN CONTAINING"/>
    <property type="match status" value="1"/>
</dbReference>
<dbReference type="PROSITE" id="PS51864">
    <property type="entry name" value="ASTACIN"/>
    <property type="match status" value="1"/>
</dbReference>
<evidence type="ECO:0000256" key="4">
    <source>
        <dbReference type="ARBA" id="ARBA00022801"/>
    </source>
</evidence>
<evidence type="ECO:0000259" key="12">
    <source>
        <dbReference type="PROSITE" id="PS51670"/>
    </source>
</evidence>
<feature type="domain" description="Peptidase M12A" evidence="13">
    <location>
        <begin position="92"/>
        <end position="287"/>
    </location>
</feature>
<protein>
    <recommendedName>
        <fullName evidence="10">Metalloendopeptidase</fullName>
        <ecNumber evidence="10">3.4.24.-</ecNumber>
    </recommendedName>
</protein>
<dbReference type="SMART" id="SM00235">
    <property type="entry name" value="ZnMc"/>
    <property type="match status" value="1"/>
</dbReference>